<name>A0AA94ECV4_9GAMM</name>
<dbReference type="PANTHER" id="PTHR36985">
    <property type="entry name" value="TRANSLOCATION AND ASSEMBLY MODULE SUBUNIT TAMB"/>
    <property type="match status" value="1"/>
</dbReference>
<evidence type="ECO:0000256" key="4">
    <source>
        <dbReference type="ARBA" id="ARBA00023136"/>
    </source>
</evidence>
<organism evidence="7 8">
    <name type="scientific">Idiomarina aquatica</name>
    <dbReference type="NCBI Taxonomy" id="1327752"/>
    <lineage>
        <taxon>Bacteria</taxon>
        <taxon>Pseudomonadati</taxon>
        <taxon>Pseudomonadota</taxon>
        <taxon>Gammaproteobacteria</taxon>
        <taxon>Alteromonadales</taxon>
        <taxon>Idiomarinaceae</taxon>
        <taxon>Idiomarina</taxon>
    </lineage>
</organism>
<evidence type="ECO:0000259" key="6">
    <source>
        <dbReference type="Pfam" id="PF04357"/>
    </source>
</evidence>
<evidence type="ECO:0000256" key="5">
    <source>
        <dbReference type="SAM" id="Phobius"/>
    </source>
</evidence>
<keyword evidence="4 5" id="KW-0472">Membrane</keyword>
<dbReference type="InterPro" id="IPR007452">
    <property type="entry name" value="TamB_C"/>
</dbReference>
<protein>
    <recommendedName>
        <fullName evidence="6">Translocation and assembly module TamB C-terminal domain-containing protein</fullName>
    </recommendedName>
</protein>
<proteinExistence type="predicted"/>
<keyword evidence="8" id="KW-1185">Reference proteome</keyword>
<dbReference type="EMBL" id="PIPS01000005">
    <property type="protein sequence ID" value="RUO40012.1"/>
    <property type="molecule type" value="Genomic_DNA"/>
</dbReference>
<dbReference type="RefSeq" id="WP_126820476.1">
    <property type="nucleotide sequence ID" value="NZ_PIPS01000005.1"/>
</dbReference>
<feature type="transmembrane region" description="Helical" evidence="5">
    <location>
        <begin position="7"/>
        <end position="28"/>
    </location>
</feature>
<feature type="domain" description="Translocation and assembly module TamB C-terminal" evidence="6">
    <location>
        <begin position="850"/>
        <end position="1183"/>
    </location>
</feature>
<dbReference type="GO" id="GO:0009306">
    <property type="term" value="P:protein secretion"/>
    <property type="evidence" value="ECO:0007669"/>
    <property type="project" value="InterPro"/>
</dbReference>
<dbReference type="GO" id="GO:0097347">
    <property type="term" value="C:TAM protein secretion complex"/>
    <property type="evidence" value="ECO:0007669"/>
    <property type="project" value="TreeGrafter"/>
</dbReference>
<evidence type="ECO:0000256" key="2">
    <source>
        <dbReference type="ARBA" id="ARBA00022692"/>
    </source>
</evidence>
<dbReference type="Proteomes" id="UP000286680">
    <property type="component" value="Unassembled WGS sequence"/>
</dbReference>
<evidence type="ECO:0000313" key="7">
    <source>
        <dbReference type="EMBL" id="RUO40012.1"/>
    </source>
</evidence>
<evidence type="ECO:0000256" key="1">
    <source>
        <dbReference type="ARBA" id="ARBA00004167"/>
    </source>
</evidence>
<keyword evidence="2 5" id="KW-0812">Transmembrane</keyword>
<comment type="subcellular location">
    <subcellularLocation>
        <location evidence="1">Membrane</location>
        <topology evidence="1">Single-pass membrane protein</topology>
    </subcellularLocation>
</comment>
<evidence type="ECO:0000313" key="8">
    <source>
        <dbReference type="Proteomes" id="UP000286680"/>
    </source>
</evidence>
<gene>
    <name evidence="7" type="ORF">CWE23_13205</name>
</gene>
<keyword evidence="3 5" id="KW-1133">Transmembrane helix</keyword>
<dbReference type="Pfam" id="PF04357">
    <property type="entry name" value="TamB"/>
    <property type="match status" value="1"/>
</dbReference>
<accession>A0AA94ECV4</accession>
<sequence length="1184" mass="127961">MSLYRKLAYSFLCLAALVFIVLPLFLLVTINSTFLSQWLVNYSRPFLPEQIEFSRFSGRLSGPFTLEQFRYQSQPFSAEFADITLDWSPATLLSGELRIDELALGAGEIRTRPVAQQPSTEPAASLEQVSVSLPFSVTLSKLTMAESWLFVNDAPQQQVALDAALNVSKSGQLMIDELFLQHQYVTLDATAEASLSYPFDYSLNTDVDLHSPDYPATTLNLLSSGNLEQLSATAQIRKSAVINIKASAQNLLATPRWQAQVDIVDSQLNDWLAAVNSSGLPPLVVDGTITVANADTALLNAEPKLSIRSPELAADVSGLLSFANNQLTVSSLTTALTGLVTGELSSSGTISLADTPTVNIGIEANQLNYEQTSTSGSLTVNGTAQQLELTGQSESRLSEEHRLTAAVKAQLTQEQLTISELEVAETATDGRVSGSASIHWENELHVLSDITGQLFEQPLSLITDIRYASPYITVTRLQAKWQDNTLSAEGMMAPGRQLTLSATLPQLADLPLPVAIRGALDVDAIIEGDINAPWANVQITADALAIADTDIEQLDVSVEGDLNTQDVALTATTLGASWSIETQLERSATAIAADINRLVIDHESLEPLELQTNAQFMYNWQTTSLQLHNFCVTQQRLAEPACVQIHSENGLSRAEFNAPHLELAVINPLLPNSPLRVQGQSRISLDATWSWPDSELTRLSGQFNTGAIRLEGLEETITVDTVNIDIAPQRQQTRVSLKATAEEVGLDLKGELSLAALTPTAALDGRLTAALSDLSFLQLLSPAVAQADGNLQAHIGITGTLRAPRLKPSAEASINQFVLSETGTDISETELVLTAAGADNSVFDLRANGRIGDGRFQLNGRYDVPQQQLSASLSGDTLRVMNTPEVSVSVSPDVRLELADNKLTVRGDVIVPEAHITPPQLDNVTRPSSDVVIKQAEQQRQTKLETDANITVTLGDNVNVAAYGFEGQLQGRLTISQANYGVARGDGQIGVKAGTYEVYGQELSIDRGQLIYNGGPLQNPGLNLQVVRKLPEATANPKQVGARVQGTLQEPTLSLFSEPPMPDASVLSYLLFGRAPNSQSESTNLELQAALLLTGDMADAFTQSLKDTFGFDEVSIDSSTDNVNDTSLYIGKYLTPRLYIKYGIGLVESTSSFFLRYQLTDHFWIESNSSTESQSGDLIYSIEK</sequence>
<reference evidence="8" key="1">
    <citation type="journal article" date="2018" name="Front. Microbiol.">
        <title>Genome-Based Analysis Reveals the Taxonomy and Diversity of the Family Idiomarinaceae.</title>
        <authorList>
            <person name="Liu Y."/>
            <person name="Lai Q."/>
            <person name="Shao Z."/>
        </authorList>
    </citation>
    <scope>NUCLEOTIDE SEQUENCE [LARGE SCALE GENOMIC DNA]</scope>
    <source>
        <strain evidence="8">SN-14</strain>
    </source>
</reference>
<comment type="caution">
    <text evidence="7">The sequence shown here is derived from an EMBL/GenBank/DDBJ whole genome shotgun (WGS) entry which is preliminary data.</text>
</comment>
<dbReference type="PANTHER" id="PTHR36985:SF1">
    <property type="entry name" value="TRANSLOCATION AND ASSEMBLY MODULE SUBUNIT TAMB"/>
    <property type="match status" value="1"/>
</dbReference>
<dbReference type="GO" id="GO:0005886">
    <property type="term" value="C:plasma membrane"/>
    <property type="evidence" value="ECO:0007669"/>
    <property type="project" value="InterPro"/>
</dbReference>
<dbReference type="AlphaFoldDB" id="A0AA94ECV4"/>
<evidence type="ECO:0000256" key="3">
    <source>
        <dbReference type="ARBA" id="ARBA00022989"/>
    </source>
</evidence>